<keyword evidence="2" id="KW-0542">Nucleomorph</keyword>
<gene>
    <name evidence="2" type="primary">clpP-4</name>
</gene>
<dbReference type="GO" id="GO:0004252">
    <property type="term" value="F:serine-type endopeptidase activity"/>
    <property type="evidence" value="ECO:0007669"/>
    <property type="project" value="InterPro"/>
</dbReference>
<comment type="similarity">
    <text evidence="1">Belongs to the peptidase S14 family.</text>
</comment>
<dbReference type="EMBL" id="EU810238">
    <property type="protein sequence ID" value="ACF24506.1"/>
    <property type="molecule type" value="mRNA"/>
</dbReference>
<dbReference type="InterPro" id="IPR023562">
    <property type="entry name" value="ClpP/TepA"/>
</dbReference>
<dbReference type="GO" id="GO:0009368">
    <property type="term" value="C:endopeptidase Clp complex"/>
    <property type="evidence" value="ECO:0007669"/>
    <property type="project" value="TreeGrafter"/>
</dbReference>
<dbReference type="PANTHER" id="PTHR10381:SF11">
    <property type="entry name" value="ATP-DEPENDENT CLP PROTEASE PROTEOLYTIC SUBUNIT, MITOCHONDRIAL"/>
    <property type="match status" value="1"/>
</dbReference>
<dbReference type="Gene3D" id="3.90.226.10">
    <property type="entry name" value="2-enoyl-CoA Hydratase, Chain A, domain 1"/>
    <property type="match status" value="1"/>
</dbReference>
<protein>
    <submittedName>
        <fullName evidence="2">Chloroplast ATP-dependent Clp protease proteolytic subunit 4</fullName>
    </submittedName>
</protein>
<dbReference type="Pfam" id="PF00574">
    <property type="entry name" value="CLP_protease"/>
    <property type="match status" value="1"/>
</dbReference>
<evidence type="ECO:0000256" key="1">
    <source>
        <dbReference type="ARBA" id="ARBA00007039"/>
    </source>
</evidence>
<dbReference type="GO" id="GO:0006515">
    <property type="term" value="P:protein quality control for misfolded or incompletely synthesized proteins"/>
    <property type="evidence" value="ECO:0007669"/>
    <property type="project" value="TreeGrafter"/>
</dbReference>
<reference evidence="2" key="1">
    <citation type="journal article" date="2008" name="Mol. Biol. Evol.">
        <title>Nucleus-encoded periplastid-targeted EFL in chlorarachniophytes.</title>
        <authorList>
            <person name="Gile G.H."/>
            <person name="Keeling P.J."/>
        </authorList>
    </citation>
    <scope>NUCLEOTIDE SEQUENCE</scope>
    <source>
        <strain evidence="2">CCMP 2057</strain>
    </source>
</reference>
<dbReference type="CDD" id="cd07017">
    <property type="entry name" value="S14_ClpP_2"/>
    <property type="match status" value="1"/>
</dbReference>
<sequence length="184" mass="21455">MKLQIRDILKTKNIIYLNDQINIENLKFFTGKLIYFKKNKTKGIINIYHGKTNNKFAISDNKIDVVTSIYDLMNIYGNQIHTTCLGIAEDEFGLIMSFGKKKSRYSLINSTFYFNNLSMYYKYDNALSLGLYKSEIQKQFFVMLNILSSQTSKPVVYLWEYYSYPKFLSSIEAKELGIIDTIIG</sequence>
<dbReference type="PANTHER" id="PTHR10381">
    <property type="entry name" value="ATP-DEPENDENT CLP PROTEASE PROTEOLYTIC SUBUNIT"/>
    <property type="match status" value="1"/>
</dbReference>
<geneLocation type="nucleomorph" evidence="2"/>
<keyword evidence="2" id="KW-0378">Hydrolase</keyword>
<dbReference type="AlphaFoldDB" id="B5A4F4"/>
<proteinExistence type="evidence at transcript level"/>
<dbReference type="GO" id="GO:0051117">
    <property type="term" value="F:ATPase binding"/>
    <property type="evidence" value="ECO:0007669"/>
    <property type="project" value="TreeGrafter"/>
</dbReference>
<name>B5A4F4_GYMST</name>
<evidence type="ECO:0000313" key="2">
    <source>
        <dbReference type="EMBL" id="ACF24506.1"/>
    </source>
</evidence>
<dbReference type="SUPFAM" id="SSF52096">
    <property type="entry name" value="ClpP/crotonase"/>
    <property type="match status" value="1"/>
</dbReference>
<organism evidence="2">
    <name type="scientific">Gymnochlora stellata</name>
    <dbReference type="NCBI Taxonomy" id="67809"/>
    <lineage>
        <taxon>Eukaryota</taxon>
        <taxon>Sar</taxon>
        <taxon>Rhizaria</taxon>
        <taxon>Cercozoa</taxon>
        <taxon>Chlorarachniophyceae</taxon>
        <taxon>Gymnochlora</taxon>
    </lineage>
</organism>
<dbReference type="InterPro" id="IPR029045">
    <property type="entry name" value="ClpP/crotonase-like_dom_sf"/>
</dbReference>
<dbReference type="GO" id="GO:0004176">
    <property type="term" value="F:ATP-dependent peptidase activity"/>
    <property type="evidence" value="ECO:0007669"/>
    <property type="project" value="InterPro"/>
</dbReference>
<keyword evidence="2" id="KW-0645">Protease</keyword>
<accession>B5A4F4</accession>
<dbReference type="InterPro" id="IPR001907">
    <property type="entry name" value="ClpP"/>
</dbReference>